<dbReference type="AlphaFoldDB" id="A0A936F047"/>
<sequence length="133" mass="14344">MMNLRGLGNLAKILEEAAKPDSVLREDREKPKPKVLKKGEKAGNIRVIDPKRKLWYEKRLKEITAKAAPAEESASGPVSAPVVPAAPALARNAASLLGGSLLQTLAAAKDAKPKAEGQKRSEAWRRKPGESIF</sequence>
<accession>A0A936F047</accession>
<protein>
    <submittedName>
        <fullName evidence="2">Uncharacterized protein</fullName>
    </submittedName>
</protein>
<proteinExistence type="predicted"/>
<evidence type="ECO:0000313" key="2">
    <source>
        <dbReference type="EMBL" id="MBK8571290.1"/>
    </source>
</evidence>
<comment type="caution">
    <text evidence="2">The sequence shown here is derived from an EMBL/GenBank/DDBJ whole genome shotgun (WGS) entry which is preliminary data.</text>
</comment>
<name>A0A936F047_9BACT</name>
<evidence type="ECO:0000313" key="3">
    <source>
        <dbReference type="Proteomes" id="UP000709959"/>
    </source>
</evidence>
<dbReference type="EMBL" id="JADKCH010000001">
    <property type="protein sequence ID" value="MBK8571290.1"/>
    <property type="molecule type" value="Genomic_DNA"/>
</dbReference>
<feature type="region of interest" description="Disordered" evidence="1">
    <location>
        <begin position="18"/>
        <end position="38"/>
    </location>
</feature>
<organism evidence="2 3">
    <name type="scientific">Candidatus Geothrix odensensis</name>
    <dbReference type="NCBI Taxonomy" id="2954440"/>
    <lineage>
        <taxon>Bacteria</taxon>
        <taxon>Pseudomonadati</taxon>
        <taxon>Acidobacteriota</taxon>
        <taxon>Holophagae</taxon>
        <taxon>Holophagales</taxon>
        <taxon>Holophagaceae</taxon>
        <taxon>Geothrix</taxon>
    </lineage>
</organism>
<feature type="region of interest" description="Disordered" evidence="1">
    <location>
        <begin position="109"/>
        <end position="133"/>
    </location>
</feature>
<reference evidence="2 3" key="1">
    <citation type="submission" date="2020-10" db="EMBL/GenBank/DDBJ databases">
        <title>Connecting structure to function with the recovery of over 1000 high-quality activated sludge metagenome-assembled genomes encoding full-length rRNA genes using long-read sequencing.</title>
        <authorList>
            <person name="Singleton C.M."/>
            <person name="Petriglieri F."/>
            <person name="Kristensen J.M."/>
            <person name="Kirkegaard R.H."/>
            <person name="Michaelsen T.Y."/>
            <person name="Andersen M.H."/>
            <person name="Karst S.M."/>
            <person name="Dueholm M.S."/>
            <person name="Nielsen P.H."/>
            <person name="Albertsen M."/>
        </authorList>
    </citation>
    <scope>NUCLEOTIDE SEQUENCE [LARGE SCALE GENOMIC DNA]</scope>
    <source>
        <strain evidence="2">OdNE_18-Q3-R46-58_MAXAC.008</strain>
    </source>
</reference>
<evidence type="ECO:0000256" key="1">
    <source>
        <dbReference type="SAM" id="MobiDB-lite"/>
    </source>
</evidence>
<dbReference type="Proteomes" id="UP000709959">
    <property type="component" value="Unassembled WGS sequence"/>
</dbReference>
<gene>
    <name evidence="2" type="ORF">IPN91_01345</name>
</gene>